<dbReference type="Proteomes" id="UP000007967">
    <property type="component" value="Chromosome"/>
</dbReference>
<dbReference type="Gene3D" id="1.10.357.10">
    <property type="entry name" value="Tetracycline Repressor, domain 2"/>
    <property type="match status" value="1"/>
</dbReference>
<reference evidence="6 7" key="2">
    <citation type="journal article" date="2010" name="Stand. Genomic Sci.">
        <title>Complete genome sequence of Kribbella flavida type strain (IFO 14399).</title>
        <authorList>
            <person name="Pukall R."/>
            <person name="Lapidus A."/>
            <person name="Glavina Del Rio T."/>
            <person name="Copeland A."/>
            <person name="Tice H."/>
            <person name="Cheng J.-F."/>
            <person name="Lucas S."/>
            <person name="Chen F."/>
            <person name="Nolan M."/>
            <person name="LaButti K."/>
            <person name="Pati A."/>
            <person name="Ivanova N."/>
            <person name="Mavrommatis K."/>
            <person name="Mikhailova N."/>
            <person name="Pitluck S."/>
            <person name="Bruce D."/>
            <person name="Goodwin L."/>
            <person name="Land M."/>
            <person name="Hauser L."/>
            <person name="Chang Y.-J."/>
            <person name="Jeffries C.D."/>
            <person name="Chen A."/>
            <person name="Palaniappan K."/>
            <person name="Chain P."/>
            <person name="Rohde M."/>
            <person name="Goeker M."/>
            <person name="Bristow J."/>
            <person name="Eisen J.A."/>
            <person name="Markowitz V."/>
            <person name="Hugenholtz P."/>
            <person name="Kyrpides N.C."/>
            <person name="Klenk H.-P."/>
            <person name="Brettin T."/>
        </authorList>
    </citation>
    <scope>NUCLEOTIDE SEQUENCE [LARGE SCALE GENOMIC DNA]</scope>
    <source>
        <strain evidence="7">DSM 17836 / JCM 10339 / NBRC 14399</strain>
    </source>
</reference>
<evidence type="ECO:0000259" key="5">
    <source>
        <dbReference type="PROSITE" id="PS50977"/>
    </source>
</evidence>
<dbReference type="InterPro" id="IPR001647">
    <property type="entry name" value="HTH_TetR"/>
</dbReference>
<evidence type="ECO:0000313" key="6">
    <source>
        <dbReference type="EMBL" id="ADB33078.1"/>
    </source>
</evidence>
<dbReference type="PANTHER" id="PTHR30055:SF234">
    <property type="entry name" value="HTH-TYPE TRANSCRIPTIONAL REGULATOR BETI"/>
    <property type="match status" value="1"/>
</dbReference>
<dbReference type="RefSeq" id="WP_012921634.1">
    <property type="nucleotide sequence ID" value="NC_013729.1"/>
</dbReference>
<proteinExistence type="predicted"/>
<dbReference type="GO" id="GO:0003700">
    <property type="term" value="F:DNA-binding transcription factor activity"/>
    <property type="evidence" value="ECO:0007669"/>
    <property type="project" value="TreeGrafter"/>
</dbReference>
<gene>
    <name evidence="6" type="ordered locus">Kfla_4029</name>
</gene>
<evidence type="ECO:0000256" key="4">
    <source>
        <dbReference type="PROSITE-ProRule" id="PRU00335"/>
    </source>
</evidence>
<keyword evidence="7" id="KW-1185">Reference proteome</keyword>
<feature type="DNA-binding region" description="H-T-H motif" evidence="4">
    <location>
        <begin position="36"/>
        <end position="55"/>
    </location>
</feature>
<dbReference type="KEGG" id="kfl:Kfla_4029"/>
<dbReference type="EMBL" id="CP001736">
    <property type="protein sequence ID" value="ADB33078.1"/>
    <property type="molecule type" value="Genomic_DNA"/>
</dbReference>
<evidence type="ECO:0000313" key="7">
    <source>
        <dbReference type="Proteomes" id="UP000007967"/>
    </source>
</evidence>
<dbReference type="PANTHER" id="PTHR30055">
    <property type="entry name" value="HTH-TYPE TRANSCRIPTIONAL REGULATOR RUTR"/>
    <property type="match status" value="1"/>
</dbReference>
<keyword evidence="1" id="KW-0805">Transcription regulation</keyword>
<reference evidence="7" key="1">
    <citation type="submission" date="2009-09" db="EMBL/GenBank/DDBJ databases">
        <title>The complete genome of Kribbella flavida DSM 17836.</title>
        <authorList>
            <consortium name="US DOE Joint Genome Institute (JGI-PGF)"/>
            <person name="Lucas S."/>
            <person name="Copeland A."/>
            <person name="Lapidus A."/>
            <person name="Glavina del Rio T."/>
            <person name="Dalin E."/>
            <person name="Tice H."/>
            <person name="Bruce D."/>
            <person name="Goodwin L."/>
            <person name="Pitluck S."/>
            <person name="Kyrpides N."/>
            <person name="Mavromatis K."/>
            <person name="Ivanova N."/>
            <person name="Saunders E."/>
            <person name="Brettin T."/>
            <person name="Detter J.C."/>
            <person name="Han C."/>
            <person name="Larimer F."/>
            <person name="Land M."/>
            <person name="Hauser L."/>
            <person name="Markowitz V."/>
            <person name="Cheng J.-F."/>
            <person name="Hugenholtz P."/>
            <person name="Woyke T."/>
            <person name="Wu D."/>
            <person name="Pukall R."/>
            <person name="Klenk H.-P."/>
            <person name="Eisen J.A."/>
        </authorList>
    </citation>
    <scope>NUCLEOTIDE SEQUENCE [LARGE SCALE GENOMIC DNA]</scope>
    <source>
        <strain evidence="7">DSM 17836 / JCM 10339 / NBRC 14399</strain>
    </source>
</reference>
<keyword evidence="3" id="KW-0804">Transcription</keyword>
<dbReference type="AlphaFoldDB" id="D2PSE0"/>
<feature type="domain" description="HTH tetR-type" evidence="5">
    <location>
        <begin position="11"/>
        <end position="73"/>
    </location>
</feature>
<dbReference type="InterPro" id="IPR009057">
    <property type="entry name" value="Homeodomain-like_sf"/>
</dbReference>
<sequence>MEPQGPRQPDGGTRERLLAAGLRLFAERGFDAVRVGDIEQAAGLVPRRGAMYRHFKSKEALLAAAVESHLVSVAEARAQYAGDSERFVASAEQLGAFVLAEMDRQQLITHVLERDGNRLVELRDRFRQDVSDAGYRAMTEVVRAWLSSTRPAVDARLADAVAVHLLGAMINARRSTWTLGAPPFGLTDAELVTAWAALCEGWVAGQSATDTA</sequence>
<dbReference type="PROSITE" id="PS50977">
    <property type="entry name" value="HTH_TETR_2"/>
    <property type="match status" value="1"/>
</dbReference>
<dbReference type="OrthoDB" id="9805134at2"/>
<dbReference type="InterPro" id="IPR050109">
    <property type="entry name" value="HTH-type_TetR-like_transc_reg"/>
</dbReference>
<evidence type="ECO:0000256" key="1">
    <source>
        <dbReference type="ARBA" id="ARBA00023015"/>
    </source>
</evidence>
<keyword evidence="2 4" id="KW-0238">DNA-binding</keyword>
<dbReference type="eggNOG" id="COG1309">
    <property type="taxonomic scope" value="Bacteria"/>
</dbReference>
<evidence type="ECO:0000256" key="3">
    <source>
        <dbReference type="ARBA" id="ARBA00023163"/>
    </source>
</evidence>
<dbReference type="SUPFAM" id="SSF46689">
    <property type="entry name" value="Homeodomain-like"/>
    <property type="match status" value="1"/>
</dbReference>
<dbReference type="Pfam" id="PF00440">
    <property type="entry name" value="TetR_N"/>
    <property type="match status" value="1"/>
</dbReference>
<dbReference type="HOGENOM" id="CLU_069356_27_3_11"/>
<dbReference type="GO" id="GO:0000976">
    <property type="term" value="F:transcription cis-regulatory region binding"/>
    <property type="evidence" value="ECO:0007669"/>
    <property type="project" value="TreeGrafter"/>
</dbReference>
<organism evidence="6 7">
    <name type="scientific">Kribbella flavida (strain DSM 17836 / JCM 10339 / NBRC 14399)</name>
    <dbReference type="NCBI Taxonomy" id="479435"/>
    <lineage>
        <taxon>Bacteria</taxon>
        <taxon>Bacillati</taxon>
        <taxon>Actinomycetota</taxon>
        <taxon>Actinomycetes</taxon>
        <taxon>Propionibacteriales</taxon>
        <taxon>Kribbellaceae</taxon>
        <taxon>Kribbella</taxon>
    </lineage>
</organism>
<name>D2PSE0_KRIFD</name>
<protein>
    <submittedName>
        <fullName evidence="6">Transcriptional regulator, TetR family</fullName>
    </submittedName>
</protein>
<accession>D2PSE0</accession>
<evidence type="ECO:0000256" key="2">
    <source>
        <dbReference type="ARBA" id="ARBA00023125"/>
    </source>
</evidence>